<dbReference type="HAMAP" id="MF_00323">
    <property type="entry name" value="Ferrochelatase"/>
    <property type="match status" value="1"/>
</dbReference>
<evidence type="ECO:0000256" key="4">
    <source>
        <dbReference type="ARBA" id="ARBA00023239"/>
    </source>
</evidence>
<evidence type="ECO:0000256" key="3">
    <source>
        <dbReference type="ARBA" id="ARBA00023133"/>
    </source>
</evidence>
<keyword evidence="3 7" id="KW-0350">Heme biosynthesis</keyword>
<reference evidence="9 10" key="1">
    <citation type="journal article" date="2021" name="Sci. Rep.">
        <title>The distribution of antibiotic resistance genes in chicken gut microbiota commensals.</title>
        <authorList>
            <person name="Juricova H."/>
            <person name="Matiasovicova J."/>
            <person name="Kubasova T."/>
            <person name="Cejkova D."/>
            <person name="Rychlik I."/>
        </authorList>
    </citation>
    <scope>NUCLEOTIDE SEQUENCE [LARGE SCALE GENOMIC DNA]</scope>
    <source>
        <strain evidence="9 10">An574</strain>
    </source>
</reference>
<dbReference type="InterPro" id="IPR019772">
    <property type="entry name" value="Ferrochelatase_AS"/>
</dbReference>
<comment type="pathway">
    <text evidence="1 7 8">Porphyrin-containing compound metabolism; protoheme biosynthesis.</text>
</comment>
<evidence type="ECO:0000256" key="8">
    <source>
        <dbReference type="RuleBase" id="RU000607"/>
    </source>
</evidence>
<name>A0ABS2GXM8_9LACO</name>
<protein>
    <recommendedName>
        <fullName evidence="7">Coproporphyrin III ferrochelatase</fullName>
        <ecNumber evidence="7">4.99.1.9</ecNumber>
    </recommendedName>
</protein>
<proteinExistence type="inferred from homology"/>
<dbReference type="Proteomes" id="UP000785625">
    <property type="component" value="Unassembled WGS sequence"/>
</dbReference>
<dbReference type="InterPro" id="IPR001015">
    <property type="entry name" value="Ferrochelatase"/>
</dbReference>
<keyword evidence="2 7" id="KW-0408">Iron</keyword>
<evidence type="ECO:0000256" key="6">
    <source>
        <dbReference type="ARBA" id="ARBA00024536"/>
    </source>
</evidence>
<evidence type="ECO:0000256" key="5">
    <source>
        <dbReference type="ARBA" id="ARBA00023244"/>
    </source>
</evidence>
<keyword evidence="7 8" id="KW-0963">Cytoplasm</keyword>
<dbReference type="PANTHER" id="PTHR11108">
    <property type="entry name" value="FERROCHELATASE"/>
    <property type="match status" value="1"/>
</dbReference>
<dbReference type="RefSeq" id="WP_204784518.1">
    <property type="nucleotide sequence ID" value="NZ_CALVGD010000023.1"/>
</dbReference>
<dbReference type="CDD" id="cd03411">
    <property type="entry name" value="Ferrochelatase_N"/>
    <property type="match status" value="1"/>
</dbReference>
<keyword evidence="10" id="KW-1185">Reference proteome</keyword>
<dbReference type="CDD" id="cd00419">
    <property type="entry name" value="Ferrochelatase_C"/>
    <property type="match status" value="1"/>
</dbReference>
<dbReference type="SUPFAM" id="SSF53800">
    <property type="entry name" value="Chelatase"/>
    <property type="match status" value="1"/>
</dbReference>
<feature type="binding site" evidence="7">
    <location>
        <position position="265"/>
    </location>
    <ligand>
        <name>Fe(2+)</name>
        <dbReference type="ChEBI" id="CHEBI:29033"/>
    </ligand>
</feature>
<feature type="binding site" evidence="7">
    <location>
        <position position="184"/>
    </location>
    <ligand>
        <name>Fe(2+)</name>
        <dbReference type="ChEBI" id="CHEBI:29033"/>
    </ligand>
</feature>
<comment type="function">
    <text evidence="7 8">Involved in coproporphyrin-dependent heme b biosynthesis. Catalyzes the insertion of ferrous iron into coproporphyrin III to form Fe-coproporphyrin III.</text>
</comment>
<keyword evidence="4 7" id="KW-0456">Lyase</keyword>
<evidence type="ECO:0000256" key="2">
    <source>
        <dbReference type="ARBA" id="ARBA00023004"/>
    </source>
</evidence>
<organism evidence="9 10">
    <name type="scientific">Limosilactobacillus coleohominis</name>
    <dbReference type="NCBI Taxonomy" id="181675"/>
    <lineage>
        <taxon>Bacteria</taxon>
        <taxon>Bacillati</taxon>
        <taxon>Bacillota</taxon>
        <taxon>Bacilli</taxon>
        <taxon>Lactobacillales</taxon>
        <taxon>Lactobacillaceae</taxon>
        <taxon>Limosilactobacillus</taxon>
    </lineage>
</organism>
<dbReference type="EMBL" id="JACJKU010000005">
    <property type="protein sequence ID" value="MBM6940076.1"/>
    <property type="molecule type" value="Genomic_DNA"/>
</dbReference>
<dbReference type="PROSITE" id="PS00534">
    <property type="entry name" value="FERROCHELATASE"/>
    <property type="match status" value="1"/>
</dbReference>
<evidence type="ECO:0000256" key="1">
    <source>
        <dbReference type="ARBA" id="ARBA00004744"/>
    </source>
</evidence>
<dbReference type="Pfam" id="PF00762">
    <property type="entry name" value="Ferrochelatase"/>
    <property type="match status" value="1"/>
</dbReference>
<dbReference type="NCBIfam" id="TIGR00109">
    <property type="entry name" value="hemH"/>
    <property type="match status" value="1"/>
</dbReference>
<evidence type="ECO:0000256" key="7">
    <source>
        <dbReference type="HAMAP-Rule" id="MF_00323"/>
    </source>
</evidence>
<accession>A0ABS2GXM8</accession>
<evidence type="ECO:0000313" key="9">
    <source>
        <dbReference type="EMBL" id="MBM6940076.1"/>
    </source>
</evidence>
<dbReference type="InterPro" id="IPR033659">
    <property type="entry name" value="Ferrochelatase_N"/>
</dbReference>
<sequence>MKDNGLLLVNLGSPATPTTKDIRDYLQEFLGDPNVVTMPRWLWKPLLKGFILPFRSPRSSSLYRNIWLDEGSPLMVYTKRITDKVQQLLPDWDVQMAMTYGQPSIPETLHQMKQQCRHITVLSLFPHYTKSTTDSIIEQVHEYDEHIPIIDRFADNEEYLNLLANHINKAWQQANYELLFISYHGIPQSMVKAGDPYQSETQQTTNELKKRLVIPNHQIKMVYQSKFGPMPWLQPYLSQSLLEQAQLGTKRVLVVSPSFVADCLETLEEDGMQNAQLFSDHGGEKLTMLPSLNDDPAFAKFIVHLVQGQA</sequence>
<comment type="caution">
    <text evidence="7">Lacks conserved residue(s) required for the propagation of feature annotation.</text>
</comment>
<keyword evidence="7" id="KW-0479">Metal-binding</keyword>
<evidence type="ECO:0000313" key="10">
    <source>
        <dbReference type="Proteomes" id="UP000785625"/>
    </source>
</evidence>
<keyword evidence="5 7" id="KW-0627">Porphyrin biosynthesis</keyword>
<dbReference type="EC" id="4.99.1.9" evidence="7"/>
<comment type="subcellular location">
    <subcellularLocation>
        <location evidence="7 8">Cytoplasm</location>
    </subcellularLocation>
</comment>
<gene>
    <name evidence="9" type="primary">hemH</name>
    <name evidence="7" type="synonym">cpfC</name>
    <name evidence="9" type="ORF">H5975_01010</name>
</gene>
<comment type="caution">
    <text evidence="9">The sequence shown here is derived from an EMBL/GenBank/DDBJ whole genome shotgun (WGS) entry which is preliminary data.</text>
</comment>
<dbReference type="GO" id="GO:0016829">
    <property type="term" value="F:lyase activity"/>
    <property type="evidence" value="ECO:0007669"/>
    <property type="project" value="UniProtKB-KW"/>
</dbReference>
<comment type="catalytic activity">
    <reaction evidence="6">
        <text>Fe-coproporphyrin III + 2 H(+) = coproporphyrin III + Fe(2+)</text>
        <dbReference type="Rhea" id="RHEA:49572"/>
        <dbReference type="ChEBI" id="CHEBI:15378"/>
        <dbReference type="ChEBI" id="CHEBI:29033"/>
        <dbReference type="ChEBI" id="CHEBI:68438"/>
        <dbReference type="ChEBI" id="CHEBI:131725"/>
        <dbReference type="EC" id="4.99.1.9"/>
    </reaction>
    <physiologicalReaction direction="right-to-left" evidence="6">
        <dbReference type="Rhea" id="RHEA:49574"/>
    </physiologicalReaction>
</comment>
<comment type="similarity">
    <text evidence="7 8">Belongs to the ferrochelatase family.</text>
</comment>
<dbReference type="InterPro" id="IPR033644">
    <property type="entry name" value="Ferrochelatase_C"/>
</dbReference>
<dbReference type="PANTHER" id="PTHR11108:SF1">
    <property type="entry name" value="FERROCHELATASE, MITOCHONDRIAL"/>
    <property type="match status" value="1"/>
</dbReference>
<dbReference type="Gene3D" id="3.40.50.1400">
    <property type="match status" value="2"/>
</dbReference>